<dbReference type="Proteomes" id="UP000249890">
    <property type="component" value="Chromosome"/>
</dbReference>
<dbReference type="EMBL" id="CP021780">
    <property type="protein sequence ID" value="ASA22137.1"/>
    <property type="molecule type" value="Genomic_DNA"/>
</dbReference>
<dbReference type="KEGG" id="pdh:B9T62_15925"/>
<organism evidence="1 2">
    <name type="scientific">Paenibacillus donghaensis</name>
    <dbReference type="NCBI Taxonomy" id="414771"/>
    <lineage>
        <taxon>Bacteria</taxon>
        <taxon>Bacillati</taxon>
        <taxon>Bacillota</taxon>
        <taxon>Bacilli</taxon>
        <taxon>Bacillales</taxon>
        <taxon>Paenibacillaceae</taxon>
        <taxon>Paenibacillus</taxon>
    </lineage>
</organism>
<name>A0A2Z2K9M6_9BACL</name>
<reference evidence="1 2" key="1">
    <citation type="submission" date="2017-06" db="EMBL/GenBank/DDBJ databases">
        <title>Complete genome sequence of Paenibacillus donghaensis KCTC 13049T isolated from East Sea sediment, South Korea.</title>
        <authorList>
            <person name="Jung B.K."/>
            <person name="Hong S.-J."/>
            <person name="Shin J.-H."/>
        </authorList>
    </citation>
    <scope>NUCLEOTIDE SEQUENCE [LARGE SCALE GENOMIC DNA]</scope>
    <source>
        <strain evidence="1 2">KCTC 13049</strain>
    </source>
</reference>
<dbReference type="Pfam" id="PF07081">
    <property type="entry name" value="DUF1349"/>
    <property type="match status" value="1"/>
</dbReference>
<gene>
    <name evidence="1" type="ORF">B9T62_15925</name>
</gene>
<dbReference type="Gene3D" id="2.60.120.200">
    <property type="match status" value="1"/>
</dbReference>
<evidence type="ECO:0008006" key="3">
    <source>
        <dbReference type="Google" id="ProtNLM"/>
    </source>
</evidence>
<dbReference type="AlphaFoldDB" id="A0A2Z2K9M6"/>
<accession>A0A2Z2K9M6</accession>
<dbReference type="InterPro" id="IPR013320">
    <property type="entry name" value="ConA-like_dom_sf"/>
</dbReference>
<keyword evidence="2" id="KW-1185">Reference proteome</keyword>
<dbReference type="InterPro" id="IPR009784">
    <property type="entry name" value="DUF1349"/>
</dbReference>
<evidence type="ECO:0000313" key="1">
    <source>
        <dbReference type="EMBL" id="ASA22137.1"/>
    </source>
</evidence>
<dbReference type="PANTHER" id="PTHR35332">
    <property type="entry name" value="REGULATION OF ENOLASE PROTEIN 1"/>
    <property type="match status" value="1"/>
</dbReference>
<protein>
    <recommendedName>
        <fullName evidence="3">DUF1349 domain-containing protein</fullName>
    </recommendedName>
</protein>
<dbReference type="SUPFAM" id="SSF49899">
    <property type="entry name" value="Concanavalin A-like lectins/glucanases"/>
    <property type="match status" value="1"/>
</dbReference>
<evidence type="ECO:0000313" key="2">
    <source>
        <dbReference type="Proteomes" id="UP000249890"/>
    </source>
</evidence>
<dbReference type="OrthoDB" id="9814707at2"/>
<proteinExistence type="predicted"/>
<dbReference type="RefSeq" id="WP_087916141.1">
    <property type="nucleotide sequence ID" value="NZ_CP021780.1"/>
</dbReference>
<sequence length="203" mass="23110">MSTERVDWSKGKWSHEPVSSTVEADSKLRVEAVESSDYWQKTMYGFQHDNGHSLLAAWEDDKAVEVSFSLDGFTELYDQAGLMLWLDDTHWIKAGVELNDGVPHIGAVVTHEYSDWSLSPVPEWTGEEVTLRASQMNDAVILRARTRNHPWRTIRVARFPYETGKQAGPFLCAPTRSGFKVTFTRWVCTSPDQDIHVDPPLEE</sequence>
<dbReference type="PANTHER" id="PTHR35332:SF2">
    <property type="entry name" value="REGULATION OF ENOLASE PROTEIN 1"/>
    <property type="match status" value="1"/>
</dbReference>